<protein>
    <submittedName>
        <fullName evidence="2">RpiB/LacA/LacB family sugar-phosphate isomerase</fullName>
    </submittedName>
</protein>
<dbReference type="NCBIfam" id="TIGR00689">
    <property type="entry name" value="rpiB_lacA_lacB"/>
    <property type="match status" value="1"/>
</dbReference>
<dbReference type="InterPro" id="IPR036569">
    <property type="entry name" value="RpiB_LacA_LacB_sf"/>
</dbReference>
<dbReference type="SUPFAM" id="SSF89623">
    <property type="entry name" value="Ribose/Galactose isomerase RpiB/AlsB"/>
    <property type="match status" value="1"/>
</dbReference>
<keyword evidence="2" id="KW-0413">Isomerase</keyword>
<organism evidence="2 3">
    <name type="scientific">Brotonthovivens ammoniilytica</name>
    <dbReference type="NCBI Taxonomy" id="2981725"/>
    <lineage>
        <taxon>Bacteria</taxon>
        <taxon>Bacillati</taxon>
        <taxon>Bacillota</taxon>
        <taxon>Clostridia</taxon>
        <taxon>Lachnospirales</taxon>
        <taxon>Lachnospiraceae</taxon>
        <taxon>Brotonthovivens</taxon>
    </lineage>
</organism>
<reference evidence="2 3" key="1">
    <citation type="journal article" date="2021" name="ISME Commun">
        <title>Automated analysis of genomic sequences facilitates high-throughput and comprehensive description of bacteria.</title>
        <authorList>
            <person name="Hitch T.C.A."/>
        </authorList>
    </citation>
    <scope>NUCLEOTIDE SEQUENCE [LARGE SCALE GENOMIC DNA]</scope>
    <source>
        <strain evidence="2 3">Sanger_109</strain>
    </source>
</reference>
<dbReference type="EMBL" id="JAOQJQ010000002">
    <property type="protein sequence ID" value="MCU6761712.1"/>
    <property type="molecule type" value="Genomic_DNA"/>
</dbReference>
<evidence type="ECO:0000313" key="2">
    <source>
        <dbReference type="EMBL" id="MCU6761712.1"/>
    </source>
</evidence>
<dbReference type="Pfam" id="PF02502">
    <property type="entry name" value="LacAB_rpiB"/>
    <property type="match status" value="1"/>
</dbReference>
<comment type="similarity">
    <text evidence="1">Belongs to the LacAB/RpiB family.</text>
</comment>
<dbReference type="PANTHER" id="PTHR30345">
    <property type="entry name" value="RIBOSE-5-PHOSPHATE ISOMERASE B"/>
    <property type="match status" value="1"/>
</dbReference>
<dbReference type="PIRSF" id="PIRSF005384">
    <property type="entry name" value="RpiB_LacA_B"/>
    <property type="match status" value="1"/>
</dbReference>
<gene>
    <name evidence="2" type="ORF">OCV88_05085</name>
</gene>
<comment type="caution">
    <text evidence="2">The sequence shown here is derived from an EMBL/GenBank/DDBJ whole genome shotgun (WGS) entry which is preliminary data.</text>
</comment>
<evidence type="ECO:0000256" key="1">
    <source>
        <dbReference type="ARBA" id="ARBA00008754"/>
    </source>
</evidence>
<sequence length="152" mass="16782">MKIAIGADASGFELKEAVRKHLEELNIEYTDFAKEARDYYEIVPEAVPAVQRGDFDFGILCCGTGMGMAQMANSYQGIRAAVVESTYTAKMSRAINNSNILTMGGFVVAPFMACEMVDVFLNTQITDGLDDFHDFLLDAQKRIKAVEKTIYG</sequence>
<evidence type="ECO:0000313" key="3">
    <source>
        <dbReference type="Proteomes" id="UP001652442"/>
    </source>
</evidence>
<accession>A0ABT2THX9</accession>
<keyword evidence="3" id="KW-1185">Reference proteome</keyword>
<dbReference type="Gene3D" id="3.40.1400.10">
    <property type="entry name" value="Sugar-phosphate isomerase, RpiB/LacA/LacB"/>
    <property type="match status" value="1"/>
</dbReference>
<dbReference type="Proteomes" id="UP001652442">
    <property type="component" value="Unassembled WGS sequence"/>
</dbReference>
<dbReference type="RefSeq" id="WP_158424500.1">
    <property type="nucleotide sequence ID" value="NZ_JAOQJQ010000002.1"/>
</dbReference>
<proteinExistence type="inferred from homology"/>
<name>A0ABT2THX9_9FIRM</name>
<dbReference type="GO" id="GO:0016853">
    <property type="term" value="F:isomerase activity"/>
    <property type="evidence" value="ECO:0007669"/>
    <property type="project" value="UniProtKB-KW"/>
</dbReference>
<dbReference type="InterPro" id="IPR003500">
    <property type="entry name" value="RpiB_LacA_LacB"/>
</dbReference>
<dbReference type="PANTHER" id="PTHR30345:SF0">
    <property type="entry name" value="DNA DAMAGE-REPAIR_TOLERATION PROTEIN DRT102"/>
    <property type="match status" value="1"/>
</dbReference>